<keyword evidence="1" id="KW-0812">Transmembrane</keyword>
<reference evidence="2" key="1">
    <citation type="submission" date="2022-07" db="EMBL/GenBank/DDBJ databases">
        <authorList>
            <person name="Otstavnykh N."/>
            <person name="Isaeva M."/>
            <person name="Bystritskaya E."/>
        </authorList>
    </citation>
    <scope>NUCLEOTIDE SEQUENCE</scope>
    <source>
        <strain evidence="2">10Alg 79</strain>
    </source>
</reference>
<dbReference type="Proteomes" id="UP001227162">
    <property type="component" value="Unassembled WGS sequence"/>
</dbReference>
<keyword evidence="1" id="KW-0472">Membrane</keyword>
<sequence>MNKLIALMNVIAWSGFWAFGYIALTDTGEMTSQRVLIAAALAGAGFLTGMFTYIRLSNTYTPKPPVPKEDN</sequence>
<feature type="transmembrane region" description="Helical" evidence="1">
    <location>
        <begin position="6"/>
        <end position="24"/>
    </location>
</feature>
<accession>A0AAJ1UAV7</accession>
<dbReference type="RefSeq" id="WP_317626702.1">
    <property type="nucleotide sequence ID" value="NZ_JANFFA010000003.1"/>
</dbReference>
<feature type="transmembrane region" description="Helical" evidence="1">
    <location>
        <begin position="36"/>
        <end position="56"/>
    </location>
</feature>
<name>A0AAJ1UAV7_9RHOB</name>
<reference evidence="2" key="2">
    <citation type="submission" date="2023-04" db="EMBL/GenBank/DDBJ databases">
        <title>'Rhodoalgimonas zhirmunskyi' gen. nov., isolated from a red alga.</title>
        <authorList>
            <person name="Nedashkovskaya O.I."/>
            <person name="Otstavnykh N.Y."/>
            <person name="Bystritskaya E.P."/>
            <person name="Balabanova L.A."/>
            <person name="Isaeva M.P."/>
        </authorList>
    </citation>
    <scope>NUCLEOTIDE SEQUENCE</scope>
    <source>
        <strain evidence="2">10Alg 79</strain>
    </source>
</reference>
<dbReference type="EMBL" id="JANFFA010000003">
    <property type="protein sequence ID" value="MDQ2095100.1"/>
    <property type="molecule type" value="Genomic_DNA"/>
</dbReference>
<comment type="caution">
    <text evidence="2">The sequence shown here is derived from an EMBL/GenBank/DDBJ whole genome shotgun (WGS) entry which is preliminary data.</text>
</comment>
<gene>
    <name evidence="2" type="ORF">NOI20_13335</name>
</gene>
<keyword evidence="1" id="KW-1133">Transmembrane helix</keyword>
<dbReference type="AlphaFoldDB" id="A0AAJ1UAV7"/>
<evidence type="ECO:0000313" key="3">
    <source>
        <dbReference type="Proteomes" id="UP001227162"/>
    </source>
</evidence>
<evidence type="ECO:0000256" key="1">
    <source>
        <dbReference type="SAM" id="Phobius"/>
    </source>
</evidence>
<keyword evidence="3" id="KW-1185">Reference proteome</keyword>
<organism evidence="2 3">
    <name type="scientific">Rhodalgimonas zhirmunskyi</name>
    <dbReference type="NCBI Taxonomy" id="2964767"/>
    <lineage>
        <taxon>Bacteria</taxon>
        <taxon>Pseudomonadati</taxon>
        <taxon>Pseudomonadota</taxon>
        <taxon>Alphaproteobacteria</taxon>
        <taxon>Rhodobacterales</taxon>
        <taxon>Roseobacteraceae</taxon>
        <taxon>Rhodalgimonas</taxon>
    </lineage>
</organism>
<proteinExistence type="predicted"/>
<evidence type="ECO:0000313" key="2">
    <source>
        <dbReference type="EMBL" id="MDQ2095100.1"/>
    </source>
</evidence>
<protein>
    <submittedName>
        <fullName evidence="2">Uncharacterized protein</fullName>
    </submittedName>
</protein>